<feature type="domain" description="Gcp-like" evidence="1">
    <location>
        <begin position="35"/>
        <end position="134"/>
    </location>
</feature>
<accession>A0A7X9FSL9</accession>
<dbReference type="Gene3D" id="3.30.420.40">
    <property type="match status" value="1"/>
</dbReference>
<dbReference type="GO" id="GO:0016740">
    <property type="term" value="F:transferase activity"/>
    <property type="evidence" value="ECO:0007669"/>
    <property type="project" value="UniProtKB-KW"/>
</dbReference>
<proteinExistence type="predicted"/>
<evidence type="ECO:0000313" key="2">
    <source>
        <dbReference type="EMBL" id="NMC63563.1"/>
    </source>
</evidence>
<dbReference type="InterPro" id="IPR022496">
    <property type="entry name" value="T6A_TsaB"/>
</dbReference>
<dbReference type="InterPro" id="IPR043129">
    <property type="entry name" value="ATPase_NBD"/>
</dbReference>
<dbReference type="Pfam" id="PF00814">
    <property type="entry name" value="TsaD"/>
    <property type="match status" value="1"/>
</dbReference>
<sequence>MWILGLDTSTALLSLALMNDERARNYEFFGSSPLSHNEEILKLFIEACKKASISPGEIGKIVLGLGPGSFTGLRIAFAFAKGLCLSLQKPISGISSFMACASEYAEIDTLTFVISDAKRKEVFFAAYRCEGANKEIFTVSEERIVEASRIQNEIAVICAQEALESYIVVSPCLDASLNGLLPELEIKGASHLGLNLCRLSKDQSPLFSVESLALLEPNYVRRPAAKSIAERKRDKGKTIASLA</sequence>
<dbReference type="AlphaFoldDB" id="A0A7X9FSL9"/>
<dbReference type="EMBL" id="JAAZON010000471">
    <property type="protein sequence ID" value="NMC63563.1"/>
    <property type="molecule type" value="Genomic_DNA"/>
</dbReference>
<dbReference type="GO" id="GO:0002949">
    <property type="term" value="P:tRNA threonylcarbamoyladenosine modification"/>
    <property type="evidence" value="ECO:0007669"/>
    <property type="project" value="InterPro"/>
</dbReference>
<evidence type="ECO:0000259" key="1">
    <source>
        <dbReference type="Pfam" id="PF00814"/>
    </source>
</evidence>
<organism evidence="2 3">
    <name type="scientific">SAR324 cluster bacterium</name>
    <dbReference type="NCBI Taxonomy" id="2024889"/>
    <lineage>
        <taxon>Bacteria</taxon>
        <taxon>Deltaproteobacteria</taxon>
        <taxon>SAR324 cluster</taxon>
    </lineage>
</organism>
<reference evidence="2 3" key="1">
    <citation type="journal article" date="2020" name="Biotechnol. Biofuels">
        <title>New insights from the biogas microbiome by comprehensive genome-resolved metagenomics of nearly 1600 species originating from multiple anaerobic digesters.</title>
        <authorList>
            <person name="Campanaro S."/>
            <person name="Treu L."/>
            <person name="Rodriguez-R L.M."/>
            <person name="Kovalovszki A."/>
            <person name="Ziels R.M."/>
            <person name="Maus I."/>
            <person name="Zhu X."/>
            <person name="Kougias P.G."/>
            <person name="Basile A."/>
            <person name="Luo G."/>
            <person name="Schluter A."/>
            <person name="Konstantinidis K.T."/>
            <person name="Angelidaki I."/>
        </authorList>
    </citation>
    <scope>NUCLEOTIDE SEQUENCE [LARGE SCALE GENOMIC DNA]</scope>
    <source>
        <strain evidence="2">AS27yjCOA_65</strain>
    </source>
</reference>
<evidence type="ECO:0000313" key="3">
    <source>
        <dbReference type="Proteomes" id="UP000524246"/>
    </source>
</evidence>
<name>A0A7X9FSL9_9DELT</name>
<keyword evidence="2" id="KW-0808">Transferase</keyword>
<gene>
    <name evidence="2" type="primary">tsaB</name>
    <name evidence="2" type="ORF">GYA55_10410</name>
</gene>
<dbReference type="SUPFAM" id="SSF53067">
    <property type="entry name" value="Actin-like ATPase domain"/>
    <property type="match status" value="1"/>
</dbReference>
<comment type="caution">
    <text evidence="2">The sequence shown here is derived from an EMBL/GenBank/DDBJ whole genome shotgun (WGS) entry which is preliminary data.</text>
</comment>
<dbReference type="NCBIfam" id="TIGR03725">
    <property type="entry name" value="T6A_YeaZ"/>
    <property type="match status" value="1"/>
</dbReference>
<dbReference type="Proteomes" id="UP000524246">
    <property type="component" value="Unassembled WGS sequence"/>
</dbReference>
<dbReference type="InterPro" id="IPR000905">
    <property type="entry name" value="Gcp-like_dom"/>
</dbReference>
<protein>
    <submittedName>
        <fullName evidence="2">tRNA (Adenosine(37)-N6)-threonylcarbamoyltransferase complex dimerization subunit type 1 TsaB</fullName>
    </submittedName>
</protein>